<dbReference type="Proteomes" id="UP000253628">
    <property type="component" value="Unassembled WGS sequence"/>
</dbReference>
<dbReference type="EMBL" id="QNRQ01000022">
    <property type="protein sequence ID" value="RBP35003.1"/>
    <property type="molecule type" value="Genomic_DNA"/>
</dbReference>
<dbReference type="RefSeq" id="WP_211317343.1">
    <property type="nucleotide sequence ID" value="NZ_JACCEU010000017.1"/>
</dbReference>
<dbReference type="GO" id="GO:0003676">
    <property type="term" value="F:nucleic acid binding"/>
    <property type="evidence" value="ECO:0007669"/>
    <property type="project" value="InterPro"/>
</dbReference>
<proteinExistence type="predicted"/>
<name>A0A366GZY6_9BURK</name>
<comment type="caution">
    <text evidence="1">The sequence shown here is derived from an EMBL/GenBank/DDBJ whole genome shotgun (WGS) entry which is preliminary data.</text>
</comment>
<keyword evidence="2" id="KW-1185">Reference proteome</keyword>
<dbReference type="AlphaFoldDB" id="A0A366GZY6"/>
<evidence type="ECO:0000313" key="1">
    <source>
        <dbReference type="EMBL" id="RBP35003.1"/>
    </source>
</evidence>
<protein>
    <recommendedName>
        <fullName evidence="3">DUF4365 domain-containing protein</fullName>
    </recommendedName>
</protein>
<organism evidence="1 2">
    <name type="scientific">Eoetvoesiella caeni</name>
    <dbReference type="NCBI Taxonomy" id="645616"/>
    <lineage>
        <taxon>Bacteria</taxon>
        <taxon>Pseudomonadati</taxon>
        <taxon>Pseudomonadota</taxon>
        <taxon>Betaproteobacteria</taxon>
        <taxon>Burkholderiales</taxon>
        <taxon>Alcaligenaceae</taxon>
        <taxon>Eoetvoesiella</taxon>
    </lineage>
</organism>
<reference evidence="1 2" key="1">
    <citation type="submission" date="2018-06" db="EMBL/GenBank/DDBJ databases">
        <title>Genomic Encyclopedia of Type Strains, Phase IV (KMG-IV): sequencing the most valuable type-strain genomes for metagenomic binning, comparative biology and taxonomic classification.</title>
        <authorList>
            <person name="Goeker M."/>
        </authorList>
    </citation>
    <scope>NUCLEOTIDE SEQUENCE [LARGE SCALE GENOMIC DNA]</scope>
    <source>
        <strain evidence="1 2">DSM 25520</strain>
    </source>
</reference>
<accession>A0A366GZY6</accession>
<sequence length="184" mass="21284">MNDEPRKRSEGRLDTRLESEGAEFLVLGQLLIHRIAAYKTYTNMPGYDLVATDPEHNRSARIQVKSRWSTGARAFLIQNLDCDFVVVVLLNRGSKDGNKQVMAPHYYVLPIEIVRSLPRTVGWKKVSLRHIDGLEQYRDAWHLVSSFMSTHQRIGVAKRRFDALNEIHDEDITRLFYGSEDSQR</sequence>
<evidence type="ECO:0000313" key="2">
    <source>
        <dbReference type="Proteomes" id="UP000253628"/>
    </source>
</evidence>
<dbReference type="InterPro" id="IPR011856">
    <property type="entry name" value="tRNA_endonuc-like_dom_sf"/>
</dbReference>
<evidence type="ECO:0008006" key="3">
    <source>
        <dbReference type="Google" id="ProtNLM"/>
    </source>
</evidence>
<dbReference type="Gene3D" id="3.40.1350.10">
    <property type="match status" value="1"/>
</dbReference>
<gene>
    <name evidence="1" type="ORF">DFR37_1224</name>
</gene>